<dbReference type="EC" id="3.1.1.96" evidence="2"/>
<dbReference type="EMBL" id="QEXO01000004">
    <property type="protein sequence ID" value="PWE13172.1"/>
    <property type="molecule type" value="Genomic_DNA"/>
</dbReference>
<dbReference type="PANTHER" id="PTHR10472:SF5">
    <property type="entry name" value="D-AMINOACYL-TRNA DEACYLASE 1"/>
    <property type="match status" value="1"/>
</dbReference>
<dbReference type="PANTHER" id="PTHR10472">
    <property type="entry name" value="D-TYROSYL-TRNA TYR DEACYLASE"/>
    <property type="match status" value="1"/>
</dbReference>
<dbReference type="STRING" id="511.UZ73_16225"/>
<feature type="short sequence motif" description="Gly-cisPro motif, important for rejection of L-amino acids" evidence="2">
    <location>
        <begin position="137"/>
        <end position="138"/>
    </location>
</feature>
<sequence length="152" mass="16318">MIALIQRVRQAQVDIDKQTVAKIGAGMAVLVCAEHGDTNEQASRLLDKLLALRIFSDEQGKMNLNLLQAGGQLLLVSQFTLAADTRKGNRPGFSRAAPPAISRPLFDELVSMARARLPDTQCGVFGADMQLSLTNDGPVTIPLHIAPDTDPS</sequence>
<dbReference type="GO" id="GO:0106026">
    <property type="term" value="F:Gly-tRNA(Ala) deacylase activity"/>
    <property type="evidence" value="ECO:0007669"/>
    <property type="project" value="UniProtKB-UniRule"/>
</dbReference>
<dbReference type="NCBIfam" id="TIGR00256">
    <property type="entry name" value="D-aminoacyl-tRNA deacylase"/>
    <property type="match status" value="1"/>
</dbReference>
<keyword evidence="2" id="KW-0820">tRNA-binding</keyword>
<comment type="catalytic activity">
    <reaction evidence="2">
        <text>glycyl-tRNA(Ala) + H2O = tRNA(Ala) + glycine + H(+)</text>
        <dbReference type="Rhea" id="RHEA:53744"/>
        <dbReference type="Rhea" id="RHEA-COMP:9657"/>
        <dbReference type="Rhea" id="RHEA-COMP:13640"/>
        <dbReference type="ChEBI" id="CHEBI:15377"/>
        <dbReference type="ChEBI" id="CHEBI:15378"/>
        <dbReference type="ChEBI" id="CHEBI:57305"/>
        <dbReference type="ChEBI" id="CHEBI:78442"/>
        <dbReference type="ChEBI" id="CHEBI:78522"/>
    </reaction>
</comment>
<keyword evidence="2" id="KW-0963">Cytoplasm</keyword>
<name>A0A2U2BGQ4_ALCFA</name>
<comment type="caution">
    <text evidence="3">The sequence shown here is derived from an EMBL/GenBank/DDBJ whole genome shotgun (WGS) entry which is preliminary data.</text>
</comment>
<dbReference type="Gene3D" id="3.50.80.10">
    <property type="entry name" value="D-tyrosyl-tRNA(Tyr) deacylase"/>
    <property type="match status" value="1"/>
</dbReference>
<dbReference type="Proteomes" id="UP000245216">
    <property type="component" value="Unassembled WGS sequence"/>
</dbReference>
<accession>A0A2U2BGQ4</accession>
<evidence type="ECO:0000256" key="1">
    <source>
        <dbReference type="ARBA" id="ARBA00009673"/>
    </source>
</evidence>
<dbReference type="FunFam" id="3.50.80.10:FF:000001">
    <property type="entry name" value="D-aminoacyl-tRNA deacylase"/>
    <property type="match status" value="1"/>
</dbReference>
<comment type="function">
    <text evidence="2">An aminoacyl-tRNA editing enzyme that deacylates mischarged D-aminoacyl-tRNAs. Also deacylates mischarged glycyl-tRNA(Ala), protecting cells against glycine mischarging by AlaRS. Acts via tRNA-based rather than protein-based catalysis; rejects L-amino acids rather than detecting D-amino acids in the active site. By recycling D-aminoacyl-tRNA to D-amino acids and free tRNA molecules, this enzyme counteracts the toxicity associated with the formation of D-aminoacyl-tRNA entities in vivo and helps enforce protein L-homochirality.</text>
</comment>
<protein>
    <recommendedName>
        <fullName evidence="2">D-aminoacyl-tRNA deacylase</fullName>
        <shortName evidence="2">DTD</shortName>
        <ecNumber evidence="2">3.1.1.96</ecNumber>
    </recommendedName>
    <alternativeName>
        <fullName evidence="2">Gly-tRNA(Ala) deacylase</fullName>
        <ecNumber evidence="2">3.1.1.-</ecNumber>
    </alternativeName>
</protein>
<evidence type="ECO:0000256" key="2">
    <source>
        <dbReference type="HAMAP-Rule" id="MF_00518"/>
    </source>
</evidence>
<dbReference type="Pfam" id="PF02580">
    <property type="entry name" value="Tyr_Deacylase"/>
    <property type="match status" value="1"/>
</dbReference>
<dbReference type="SUPFAM" id="SSF69500">
    <property type="entry name" value="DTD-like"/>
    <property type="match status" value="1"/>
</dbReference>
<comment type="subunit">
    <text evidence="2">Homodimer.</text>
</comment>
<dbReference type="InterPro" id="IPR003732">
    <property type="entry name" value="Daa-tRNA_deacyls_DTD"/>
</dbReference>
<gene>
    <name evidence="2" type="primary">dtd</name>
    <name evidence="3" type="ORF">DF183_15180</name>
</gene>
<comment type="catalytic activity">
    <reaction evidence="2">
        <text>a D-aminoacyl-tRNA + H2O = a tRNA + a D-alpha-amino acid + H(+)</text>
        <dbReference type="Rhea" id="RHEA:13953"/>
        <dbReference type="Rhea" id="RHEA-COMP:10123"/>
        <dbReference type="Rhea" id="RHEA-COMP:10124"/>
        <dbReference type="ChEBI" id="CHEBI:15377"/>
        <dbReference type="ChEBI" id="CHEBI:15378"/>
        <dbReference type="ChEBI" id="CHEBI:59871"/>
        <dbReference type="ChEBI" id="CHEBI:78442"/>
        <dbReference type="ChEBI" id="CHEBI:79333"/>
        <dbReference type="EC" id="3.1.1.96"/>
    </reaction>
</comment>
<dbReference type="GO" id="GO:0005737">
    <property type="term" value="C:cytoplasm"/>
    <property type="evidence" value="ECO:0007669"/>
    <property type="project" value="UniProtKB-SubCell"/>
</dbReference>
<dbReference type="RefSeq" id="WP_109089503.1">
    <property type="nucleotide sequence ID" value="NZ_QEXO01000004.1"/>
</dbReference>
<keyword evidence="2" id="KW-0694">RNA-binding</keyword>
<evidence type="ECO:0000313" key="4">
    <source>
        <dbReference type="Proteomes" id="UP000245216"/>
    </source>
</evidence>
<dbReference type="HAMAP" id="MF_00518">
    <property type="entry name" value="Deacylase_Dtd"/>
    <property type="match status" value="1"/>
</dbReference>
<comment type="domain">
    <text evidence="2">A Gly-cisPro motif from one monomer fits into the active site of the other monomer to allow specific chiral rejection of L-amino acids.</text>
</comment>
<keyword evidence="2" id="KW-0378">Hydrolase</keyword>
<comment type="subcellular location">
    <subcellularLocation>
        <location evidence="2">Cytoplasm</location>
    </subcellularLocation>
</comment>
<dbReference type="EC" id="3.1.1.-" evidence="2"/>
<dbReference type="AlphaFoldDB" id="A0A2U2BGQ4"/>
<comment type="similarity">
    <text evidence="1 2">Belongs to the DTD family.</text>
</comment>
<dbReference type="GO" id="GO:0000049">
    <property type="term" value="F:tRNA binding"/>
    <property type="evidence" value="ECO:0007669"/>
    <property type="project" value="UniProtKB-UniRule"/>
</dbReference>
<evidence type="ECO:0000313" key="3">
    <source>
        <dbReference type="EMBL" id="PWE13172.1"/>
    </source>
</evidence>
<dbReference type="InterPro" id="IPR023509">
    <property type="entry name" value="DTD-like_sf"/>
</dbReference>
<organism evidence="3 4">
    <name type="scientific">Alcaligenes faecalis</name>
    <dbReference type="NCBI Taxonomy" id="511"/>
    <lineage>
        <taxon>Bacteria</taxon>
        <taxon>Pseudomonadati</taxon>
        <taxon>Pseudomonadota</taxon>
        <taxon>Betaproteobacteria</taxon>
        <taxon>Burkholderiales</taxon>
        <taxon>Alcaligenaceae</taxon>
        <taxon>Alcaligenes</taxon>
    </lineage>
</organism>
<proteinExistence type="inferred from homology"/>
<dbReference type="GO" id="GO:0019478">
    <property type="term" value="P:D-amino acid catabolic process"/>
    <property type="evidence" value="ECO:0007669"/>
    <property type="project" value="UniProtKB-UniRule"/>
</dbReference>
<dbReference type="GO" id="GO:0043908">
    <property type="term" value="F:Ser(Gly)-tRNA(Ala) hydrolase activity"/>
    <property type="evidence" value="ECO:0007669"/>
    <property type="project" value="UniProtKB-UniRule"/>
</dbReference>
<reference evidence="3 4" key="2">
    <citation type="submission" date="2018-05" db="EMBL/GenBank/DDBJ databases">
        <authorList>
            <person name="Lanie J.A."/>
            <person name="Ng W.-L."/>
            <person name="Kazmierczak K.M."/>
            <person name="Andrzejewski T.M."/>
            <person name="Davidsen T.M."/>
            <person name="Wayne K.J."/>
            <person name="Tettelin H."/>
            <person name="Glass J.I."/>
            <person name="Rusch D."/>
            <person name="Podicherti R."/>
            <person name="Tsui H.-C.T."/>
            <person name="Winkler M.E."/>
        </authorList>
    </citation>
    <scope>NUCLEOTIDE SEQUENCE [LARGE SCALE GENOMIC DNA]</scope>
    <source>
        <strain evidence="3 4">YBY</strain>
    </source>
</reference>
<dbReference type="GO" id="GO:0051500">
    <property type="term" value="F:D-tyrosyl-tRNA(Tyr) deacylase activity"/>
    <property type="evidence" value="ECO:0007669"/>
    <property type="project" value="TreeGrafter"/>
</dbReference>
<reference evidence="3 4" key="1">
    <citation type="submission" date="2018-05" db="EMBL/GenBank/DDBJ databases">
        <title>Genome Sequence of an Efficient Indole-Degrading Bacterium, Alcaligenes sp.YBY.</title>
        <authorList>
            <person name="Yang B."/>
        </authorList>
    </citation>
    <scope>NUCLEOTIDE SEQUENCE [LARGE SCALE GENOMIC DNA]</scope>
    <source>
        <strain evidence="3 4">YBY</strain>
    </source>
</reference>